<evidence type="ECO:0000256" key="1">
    <source>
        <dbReference type="SAM" id="Coils"/>
    </source>
</evidence>
<accession>K1VZU9</accession>
<name>K1VZU9_TRIAC</name>
<evidence type="ECO:0000313" key="3">
    <source>
        <dbReference type="EMBL" id="EKD05077.1"/>
    </source>
</evidence>
<sequence length="416" mass="45563">MSDHEDLVDYGLEDESPDQDMESVSGMAEQVSTSTIGTIALPTETEVLLAERVAELERERDALTARVKELERPNSSAADENVPISIPPALVPVLALLRQHIRELTRENSALRYTFLGSHTPARQEVISLSVGATPPTTGDVSPATPLEPMSAGRTPLMDHKAVSTAPDVDLEAVLTRVKTLMLENDELGDLVAETGQASSDEWLKALEDSRAVIASLDSDLNENLTVVEKLRAELDGYKARFGSLDAHGHPHGQGQSQSHGQSHHDGRQRGGRGGGGARGDTRDVDRRNNGRRDGRDGYRPNHDDAHARDTRDGGRERNDRNDRNDRGDRDRGQARDGRDGQGRDGHRDGRDGPTANHRGGDRGDRSDRGERSDRSDRRWKDGPNANHRGGGDAGLQILGRATQDAKDDRAYKRRR</sequence>
<keyword evidence="1" id="KW-0175">Coiled coil</keyword>
<evidence type="ECO:0000313" key="4">
    <source>
        <dbReference type="Proteomes" id="UP000006757"/>
    </source>
</evidence>
<feature type="compositionally biased region" description="Acidic residues" evidence="2">
    <location>
        <begin position="8"/>
        <end position="21"/>
    </location>
</feature>
<proteinExistence type="predicted"/>
<dbReference type="HOGENOM" id="CLU_667631_0_0_1"/>
<dbReference type="InParanoid" id="K1VZU9"/>
<protein>
    <submittedName>
        <fullName evidence="3">Uncharacterized protein</fullName>
    </submittedName>
</protein>
<dbReference type="EMBL" id="AMBO01000146">
    <property type="protein sequence ID" value="EKD05077.1"/>
    <property type="molecule type" value="Genomic_DNA"/>
</dbReference>
<dbReference type="AlphaFoldDB" id="K1VZU9"/>
<dbReference type="eggNOG" id="ENOG502RB5N">
    <property type="taxonomic scope" value="Eukaryota"/>
</dbReference>
<keyword evidence="4" id="KW-1185">Reference proteome</keyword>
<feature type="region of interest" description="Disordered" evidence="2">
    <location>
        <begin position="1"/>
        <end position="37"/>
    </location>
</feature>
<dbReference type="Proteomes" id="UP000006757">
    <property type="component" value="Unassembled WGS sequence"/>
</dbReference>
<feature type="region of interest" description="Disordered" evidence="2">
    <location>
        <begin position="243"/>
        <end position="416"/>
    </location>
</feature>
<dbReference type="OMA" id="MNTTHSH"/>
<organism evidence="3 4">
    <name type="scientific">Trichosporon asahii var. asahii (strain CBS 8904)</name>
    <name type="common">Yeast</name>
    <dbReference type="NCBI Taxonomy" id="1220162"/>
    <lineage>
        <taxon>Eukaryota</taxon>
        <taxon>Fungi</taxon>
        <taxon>Dikarya</taxon>
        <taxon>Basidiomycota</taxon>
        <taxon>Agaricomycotina</taxon>
        <taxon>Tremellomycetes</taxon>
        <taxon>Trichosporonales</taxon>
        <taxon>Trichosporonaceae</taxon>
        <taxon>Trichosporon</taxon>
    </lineage>
</organism>
<evidence type="ECO:0000256" key="2">
    <source>
        <dbReference type="SAM" id="MobiDB-lite"/>
    </source>
</evidence>
<reference evidence="3 4" key="1">
    <citation type="journal article" date="2012" name="Eukaryot. Cell">
        <title>Genome sequence of the Trichosporon asahii environmental strain CBS 8904.</title>
        <authorList>
            <person name="Yang R.Y."/>
            <person name="Li H.T."/>
            <person name="Zhu H."/>
            <person name="Zhou G.P."/>
            <person name="Wang M."/>
            <person name="Wang L."/>
        </authorList>
    </citation>
    <scope>NUCLEOTIDE SEQUENCE [LARGE SCALE GENOMIC DNA]</scope>
    <source>
        <strain evidence="3 4">CBS 8904</strain>
    </source>
</reference>
<feature type="compositionally biased region" description="Basic and acidic residues" evidence="2">
    <location>
        <begin position="280"/>
        <end position="352"/>
    </location>
</feature>
<feature type="compositionally biased region" description="Basic and acidic residues" evidence="2">
    <location>
        <begin position="404"/>
        <end position="416"/>
    </location>
</feature>
<comment type="caution">
    <text evidence="3">The sequence shown here is derived from an EMBL/GenBank/DDBJ whole genome shotgun (WGS) entry which is preliminary data.</text>
</comment>
<feature type="coiled-coil region" evidence="1">
    <location>
        <begin position="46"/>
        <end position="73"/>
    </location>
</feature>
<gene>
    <name evidence="3" type="ORF">A1Q2_00621</name>
</gene>
<dbReference type="OrthoDB" id="2576031at2759"/>
<feature type="compositionally biased region" description="Basic and acidic residues" evidence="2">
    <location>
        <begin position="359"/>
        <end position="382"/>
    </location>
</feature>